<keyword evidence="3" id="KW-1003">Cell membrane</keyword>
<reference evidence="12" key="1">
    <citation type="submission" date="2015-05" db="EMBL/GenBank/DDBJ databases">
        <authorList>
            <consortium name="Pathogen Informatics"/>
        </authorList>
    </citation>
    <scope>NUCLEOTIDE SEQUENCE [LARGE SCALE GENOMIC DNA]</scope>
    <source>
        <strain evidence="11 13">2789STDY5608887</strain>
        <strain evidence="12">L1-83</strain>
    </source>
</reference>
<accession>A0A0M6X0J6</accession>
<keyword evidence="7 9" id="KW-0472">Membrane</keyword>
<evidence type="ECO:0000313" key="12">
    <source>
        <dbReference type="Proteomes" id="UP000049828"/>
    </source>
</evidence>
<feature type="transmembrane region" description="Helical" evidence="9">
    <location>
        <begin position="224"/>
        <end position="248"/>
    </location>
</feature>
<dbReference type="PANTHER" id="PTHR32196">
    <property type="entry name" value="ABC TRANSPORTER PERMEASE PROTEIN YPHD-RELATED-RELATED"/>
    <property type="match status" value="1"/>
</dbReference>
<evidence type="ECO:0000256" key="4">
    <source>
        <dbReference type="ARBA" id="ARBA00022519"/>
    </source>
</evidence>
<keyword evidence="12" id="KW-1185">Reference proteome</keyword>
<keyword evidence="2" id="KW-0813">Transport</keyword>
<name>A0A0M6X0J6_9FIRM</name>
<feature type="transmembrane region" description="Helical" evidence="9">
    <location>
        <begin position="21"/>
        <end position="42"/>
    </location>
</feature>
<evidence type="ECO:0000313" key="13">
    <source>
        <dbReference type="Proteomes" id="UP000095453"/>
    </source>
</evidence>
<evidence type="ECO:0000313" key="10">
    <source>
        <dbReference type="EMBL" id="CRL43346.1"/>
    </source>
</evidence>
<evidence type="ECO:0000256" key="3">
    <source>
        <dbReference type="ARBA" id="ARBA00022475"/>
    </source>
</evidence>
<evidence type="ECO:0000256" key="1">
    <source>
        <dbReference type="ARBA" id="ARBA00004651"/>
    </source>
</evidence>
<keyword evidence="4" id="KW-0997">Cell inner membrane</keyword>
<dbReference type="EMBL" id="CYXX01000007">
    <property type="protein sequence ID" value="CUM95237.1"/>
    <property type="molecule type" value="Genomic_DNA"/>
</dbReference>
<dbReference type="AlphaFoldDB" id="A0A0M6X0J6"/>
<dbReference type="InterPro" id="IPR001851">
    <property type="entry name" value="ABC_transp_permease"/>
</dbReference>
<dbReference type="GO" id="GO:0005886">
    <property type="term" value="C:plasma membrane"/>
    <property type="evidence" value="ECO:0007669"/>
    <property type="project" value="UniProtKB-SubCell"/>
</dbReference>
<feature type="transmembrane region" description="Helical" evidence="9">
    <location>
        <begin position="54"/>
        <end position="70"/>
    </location>
</feature>
<dbReference type="CDD" id="cd06579">
    <property type="entry name" value="TM_PBP1_transp_AraH_like"/>
    <property type="match status" value="1"/>
</dbReference>
<dbReference type="Pfam" id="PF02653">
    <property type="entry name" value="BPD_transp_2"/>
    <property type="match status" value="1"/>
</dbReference>
<proteinExistence type="predicted"/>
<gene>
    <name evidence="11" type="primary">lsrD</name>
    <name evidence="11" type="ORF">ERS852444_01226</name>
    <name evidence="10" type="ORF">RIL183_09601</name>
</gene>
<feature type="transmembrane region" description="Helical" evidence="9">
    <location>
        <begin position="254"/>
        <end position="273"/>
    </location>
</feature>
<comment type="subcellular location">
    <subcellularLocation>
        <location evidence="1">Cell membrane</location>
        <topology evidence="1">Multi-pass membrane protein</topology>
    </subcellularLocation>
</comment>
<feature type="transmembrane region" description="Helical" evidence="9">
    <location>
        <begin position="310"/>
        <end position="334"/>
    </location>
</feature>
<feature type="transmembrane region" description="Helical" evidence="9">
    <location>
        <begin position="280"/>
        <end position="304"/>
    </location>
</feature>
<evidence type="ECO:0000256" key="2">
    <source>
        <dbReference type="ARBA" id="ARBA00022448"/>
    </source>
</evidence>
<organism evidence="10 12">
    <name type="scientific">Roseburia inulinivorans</name>
    <dbReference type="NCBI Taxonomy" id="360807"/>
    <lineage>
        <taxon>Bacteria</taxon>
        <taxon>Bacillati</taxon>
        <taxon>Bacillota</taxon>
        <taxon>Clostridia</taxon>
        <taxon>Lachnospirales</taxon>
        <taxon>Lachnospiraceae</taxon>
        <taxon>Roseburia</taxon>
    </lineage>
</organism>
<dbReference type="GO" id="GO:0022857">
    <property type="term" value="F:transmembrane transporter activity"/>
    <property type="evidence" value="ECO:0007669"/>
    <property type="project" value="InterPro"/>
</dbReference>
<dbReference type="EMBL" id="CVRS01000129">
    <property type="protein sequence ID" value="CRL43346.1"/>
    <property type="molecule type" value="Genomic_DNA"/>
</dbReference>
<dbReference type="Proteomes" id="UP000095453">
    <property type="component" value="Unassembled WGS sequence"/>
</dbReference>
<feature type="transmembrane region" description="Helical" evidence="9">
    <location>
        <begin position="176"/>
        <end position="195"/>
    </location>
</feature>
<evidence type="ECO:0000313" key="11">
    <source>
        <dbReference type="EMBL" id="CUM95237.1"/>
    </source>
</evidence>
<evidence type="ECO:0000256" key="9">
    <source>
        <dbReference type="SAM" id="Phobius"/>
    </source>
</evidence>
<feature type="transmembrane region" description="Helical" evidence="9">
    <location>
        <begin position="137"/>
        <end position="156"/>
    </location>
</feature>
<feature type="transmembrane region" description="Helical" evidence="9">
    <location>
        <begin position="99"/>
        <end position="125"/>
    </location>
</feature>
<protein>
    <recommendedName>
        <fullName evidence="8">Autoinducer 2 import system permease protein LsrD</fullName>
    </recommendedName>
</protein>
<keyword evidence="5 9" id="KW-0812">Transmembrane</keyword>
<keyword evidence="6 9" id="KW-1133">Transmembrane helix</keyword>
<evidence type="ECO:0000256" key="7">
    <source>
        <dbReference type="ARBA" id="ARBA00023136"/>
    </source>
</evidence>
<evidence type="ECO:0000256" key="5">
    <source>
        <dbReference type="ARBA" id="ARBA00022692"/>
    </source>
</evidence>
<evidence type="ECO:0000256" key="6">
    <source>
        <dbReference type="ARBA" id="ARBA00022989"/>
    </source>
</evidence>
<sequence length="346" mass="36878">MSGISSNEKKSKHKGMLNWNLFLIVVILFEFLIFGAANQKFLNISSMFRSMNDFVPIGIIGIFVTLVMITGGIDIQAGSIVGLTSIIIGVAWQDWGMNIWAAVVLAIVIAILCGTLTGFFIAYCGVQAMVATLGGSFLYAGLALMVSTLSDTPSYMGITNFPDAFRNITKFKIGTISPGPVLVFVIIAVIMGIVLHKTKYGRKIFLVGVNQNAGEFSGINTKRVILSTYVLSAVGAAIAGIVLTSYYNVAKSDLGSTFTMNIITIVVLGGTLSTGGKGNVFGTVLATIIIGLIKFGLPLCFGINSQYLDAPIGILLVVVLLGRALMVHPAFINYRAKLKNKRQKAA</sequence>
<evidence type="ECO:0000256" key="8">
    <source>
        <dbReference type="ARBA" id="ARBA00039381"/>
    </source>
</evidence>
<reference evidence="10" key="2">
    <citation type="submission" date="2015-05" db="EMBL/GenBank/DDBJ databases">
        <authorList>
            <person name="Wang D.B."/>
            <person name="Wang M."/>
        </authorList>
    </citation>
    <scope>NUCLEOTIDE SEQUENCE [LARGE SCALE GENOMIC DNA]</scope>
    <source>
        <strain evidence="10">L1-83</strain>
    </source>
</reference>
<dbReference type="PANTHER" id="PTHR32196:SF71">
    <property type="entry name" value="AUTOINDUCER 2 IMPORT SYSTEM PERMEASE PROTEIN LSRD"/>
    <property type="match status" value="1"/>
</dbReference>
<dbReference type="Proteomes" id="UP000049828">
    <property type="component" value="Unassembled WGS sequence"/>
</dbReference>
<dbReference type="RefSeq" id="WP_021923373.1">
    <property type="nucleotide sequence ID" value="NZ_CABJFX010000018.1"/>
</dbReference>